<proteinExistence type="predicted"/>
<dbReference type="Gene3D" id="3.90.1410.10">
    <property type="entry name" value="set domain protein methyltransferase, domain 1"/>
    <property type="match status" value="1"/>
</dbReference>
<dbReference type="Proteomes" id="UP000183971">
    <property type="component" value="Unassembled WGS sequence"/>
</dbReference>
<evidence type="ECO:0000313" key="2">
    <source>
        <dbReference type="Proteomes" id="UP000183971"/>
    </source>
</evidence>
<dbReference type="InterPro" id="IPR046341">
    <property type="entry name" value="SET_dom_sf"/>
</dbReference>
<sequence length="281" mass="31445">MAQERQNRTDLTGLLGSKGVTSLAENVGLERLPNQRSILVATSPIKSGKVILKGDMGDALEFPLVKSTLETGAKIFLPPEASMHCHFSVLLVLQIMKPKSVSHWKIPDKNYFETSFPILWDERLQASLPEGAKIWLVAQQDRLDMDWDHAKESLEANWPDMGDMSTSPKELFLRAWLYVESRAYQDTRCDTVLSSVAPQPDDRQVLFPIIDHLAIDPKGCKVHIEKGSYILETTREYKPGQPIGLLCRNNKIDLLITCGVTTRSLEPPGALDHETLSNNAN</sequence>
<protein>
    <submittedName>
        <fullName evidence="1">Uncharacterized protein</fullName>
    </submittedName>
</protein>
<comment type="caution">
    <text evidence="1">The sequence shown here is derived from an EMBL/GenBank/DDBJ whole genome shotgun (WGS) entry which is preliminary data.</text>
</comment>
<gene>
    <name evidence="1" type="ORF">FPRO_14854</name>
</gene>
<reference evidence="2" key="1">
    <citation type="journal article" date="2016" name="Genome Biol. Evol.">
        <title>Comparative 'omics' of the Fusarium fujikuroi species complex highlights differences in genetic potential and metabolite synthesis.</title>
        <authorList>
            <person name="Niehaus E.-M."/>
            <person name="Muensterkoetter M."/>
            <person name="Proctor R.H."/>
            <person name="Brown D.W."/>
            <person name="Sharon A."/>
            <person name="Idan Y."/>
            <person name="Oren-Young L."/>
            <person name="Sieber C.M."/>
            <person name="Novak O."/>
            <person name="Pencik A."/>
            <person name="Tarkowska D."/>
            <person name="Hromadova K."/>
            <person name="Freeman S."/>
            <person name="Maymon M."/>
            <person name="Elazar M."/>
            <person name="Youssef S.A."/>
            <person name="El-Shabrawy E.S.M."/>
            <person name="Shalaby A.B.A."/>
            <person name="Houterman P."/>
            <person name="Brock N.L."/>
            <person name="Burkhardt I."/>
            <person name="Tsavkelova E.A."/>
            <person name="Dickschat J.S."/>
            <person name="Galuszka P."/>
            <person name="Gueldener U."/>
            <person name="Tudzynski B."/>
        </authorList>
    </citation>
    <scope>NUCLEOTIDE SEQUENCE [LARGE SCALE GENOMIC DNA]</scope>
    <source>
        <strain evidence="2">ET1</strain>
    </source>
</reference>
<dbReference type="RefSeq" id="XP_031090166.1">
    <property type="nucleotide sequence ID" value="XM_031224959.1"/>
</dbReference>
<dbReference type="EMBL" id="FJOF01000018">
    <property type="protein sequence ID" value="CZR49667.1"/>
    <property type="molecule type" value="Genomic_DNA"/>
</dbReference>
<organism evidence="1 2">
    <name type="scientific">Fusarium proliferatum (strain ET1)</name>
    <name type="common">Orchid endophyte fungus</name>
    <dbReference type="NCBI Taxonomy" id="1227346"/>
    <lineage>
        <taxon>Eukaryota</taxon>
        <taxon>Fungi</taxon>
        <taxon>Dikarya</taxon>
        <taxon>Ascomycota</taxon>
        <taxon>Pezizomycotina</taxon>
        <taxon>Sordariomycetes</taxon>
        <taxon>Hypocreomycetidae</taxon>
        <taxon>Hypocreales</taxon>
        <taxon>Nectriaceae</taxon>
        <taxon>Fusarium</taxon>
        <taxon>Fusarium fujikuroi species complex</taxon>
    </lineage>
</organism>
<dbReference type="VEuPathDB" id="FungiDB:FPRO_14854"/>
<evidence type="ECO:0000313" key="1">
    <source>
        <dbReference type="EMBL" id="CZR49667.1"/>
    </source>
</evidence>
<dbReference type="SUPFAM" id="SSF82199">
    <property type="entry name" value="SET domain"/>
    <property type="match status" value="1"/>
</dbReference>
<name>A0A1L7WAQ5_FUSPR</name>
<keyword evidence="2" id="KW-1185">Reference proteome</keyword>
<accession>A0A1L7WAQ5</accession>
<dbReference type="AlphaFoldDB" id="A0A1L7WAQ5"/>
<dbReference type="GeneID" id="42059711"/>